<dbReference type="Proteomes" id="UP000236723">
    <property type="component" value="Unassembled WGS sequence"/>
</dbReference>
<accession>A0A1H6CU58</accession>
<gene>
    <name evidence="2" type="ORF">SAMN04489712_111177</name>
</gene>
<proteinExistence type="predicted"/>
<dbReference type="AlphaFoldDB" id="A0A1H6CU58"/>
<evidence type="ECO:0000313" key="2">
    <source>
        <dbReference type="EMBL" id="SEG76550.1"/>
    </source>
</evidence>
<keyword evidence="3" id="KW-1185">Reference proteome</keyword>
<name>A0A1H6CU58_9ACTN</name>
<evidence type="ECO:0000313" key="3">
    <source>
        <dbReference type="Proteomes" id="UP000236723"/>
    </source>
</evidence>
<feature type="transmembrane region" description="Helical" evidence="1">
    <location>
        <begin position="611"/>
        <end position="635"/>
    </location>
</feature>
<evidence type="ECO:0008006" key="4">
    <source>
        <dbReference type="Google" id="ProtNLM"/>
    </source>
</evidence>
<dbReference type="RefSeq" id="WP_103940253.1">
    <property type="nucleotide sequence ID" value="NZ_FNVO01000011.1"/>
</dbReference>
<dbReference type="EMBL" id="FNVO01000011">
    <property type="protein sequence ID" value="SEG76550.1"/>
    <property type="molecule type" value="Genomic_DNA"/>
</dbReference>
<organism evidence="2 3">
    <name type="scientific">Thermomonospora echinospora</name>
    <dbReference type="NCBI Taxonomy" id="1992"/>
    <lineage>
        <taxon>Bacteria</taxon>
        <taxon>Bacillati</taxon>
        <taxon>Actinomycetota</taxon>
        <taxon>Actinomycetes</taxon>
        <taxon>Streptosporangiales</taxon>
        <taxon>Thermomonosporaceae</taxon>
        <taxon>Thermomonospora</taxon>
    </lineage>
</organism>
<sequence>MTVGEPDECERRIVAAVLAGTPVDLRAGDPGQDDPAHGAAWDATRTVRAELLVELLTAEPDDGRPRPVRIRGARITGRLDLEACAIVRPLLLDGCHLEEPVRLDEATAPTIRLPGCHLPGLSAQQLHTTGNLELNDGFTAYGTVDLLGARIGGKLSLSGARLSDPGGRALNADRLTAGQGVFGRDGFTADGEVRLLGARIDGRLDLNGARLSNPGGTALQANGISVGDHMLCSDGFRAEGRLSLAGARLPHLDLSGAALSAPGGQALNGYGLIVDRDLLCHDGFTADGETCLAGAQVNGRIRFDAAALSHPGGQALQANAITVGQSLFCRDGFTAEGEVHLIGARIGGVCDFEGARLSNPGGRALYAVRLRVDGDLLCRNGFTAEGQVQLSGAVVGGQVELTGARLSNPGHQALDLGAATAAALLLLPSRPPDGIVNLTDARVGVFEDDLATWPATIRLRGFVYDTLANDGADVRERLRRLSRQPGGYTPRVYDQLASAYRRAGREEAARQVAIAKQWHRRTVLGPAGKLANWLLYLTVGYGYRTRLAAVWLAGLLAMGTWVFAQAHPRHMTRADPNGPAFHAAAYTLDVLLPIIDLGQQKAWQPHGAATYWSWALIAAGWVLTTAVVAGLTGVVKRD</sequence>
<keyword evidence="1" id="KW-1133">Transmembrane helix</keyword>
<reference evidence="3" key="1">
    <citation type="submission" date="2016-10" db="EMBL/GenBank/DDBJ databases">
        <authorList>
            <person name="Varghese N."/>
            <person name="Submissions S."/>
        </authorList>
    </citation>
    <scope>NUCLEOTIDE SEQUENCE [LARGE SCALE GENOMIC DNA]</scope>
    <source>
        <strain evidence="3">DSM 43163</strain>
    </source>
</reference>
<keyword evidence="1" id="KW-0812">Transmembrane</keyword>
<evidence type="ECO:0000256" key="1">
    <source>
        <dbReference type="SAM" id="Phobius"/>
    </source>
</evidence>
<dbReference type="OrthoDB" id="5194370at2"/>
<protein>
    <recommendedName>
        <fullName evidence="4">Membrane-associated oxidoreductase</fullName>
    </recommendedName>
</protein>
<keyword evidence="1" id="KW-0472">Membrane</keyword>
<feature type="transmembrane region" description="Helical" evidence="1">
    <location>
        <begin position="547"/>
        <end position="564"/>
    </location>
</feature>